<evidence type="ECO:0000256" key="1">
    <source>
        <dbReference type="SAM" id="SignalP"/>
    </source>
</evidence>
<keyword evidence="1" id="KW-0732">Signal</keyword>
<protein>
    <recommendedName>
        <fullName evidence="3">Secreted protein</fullName>
    </recommendedName>
</protein>
<reference evidence="2" key="1">
    <citation type="submission" date="2014-09" db="EMBL/GenBank/DDBJ databases">
        <authorList>
            <person name="Magalhaes I.L.F."/>
            <person name="Oliveira U."/>
            <person name="Santos F.R."/>
            <person name="Vidigal T.H.D.A."/>
            <person name="Brescovit A.D."/>
            <person name="Santos A.J."/>
        </authorList>
    </citation>
    <scope>NUCLEOTIDE SEQUENCE</scope>
    <source>
        <tissue evidence="2">Shoot tissue taken approximately 20 cm above the soil surface</tissue>
    </source>
</reference>
<feature type="signal peptide" evidence="1">
    <location>
        <begin position="1"/>
        <end position="19"/>
    </location>
</feature>
<evidence type="ECO:0008006" key="3">
    <source>
        <dbReference type="Google" id="ProtNLM"/>
    </source>
</evidence>
<organism evidence="2">
    <name type="scientific">Arundo donax</name>
    <name type="common">Giant reed</name>
    <name type="synonym">Donax arundinaceus</name>
    <dbReference type="NCBI Taxonomy" id="35708"/>
    <lineage>
        <taxon>Eukaryota</taxon>
        <taxon>Viridiplantae</taxon>
        <taxon>Streptophyta</taxon>
        <taxon>Embryophyta</taxon>
        <taxon>Tracheophyta</taxon>
        <taxon>Spermatophyta</taxon>
        <taxon>Magnoliopsida</taxon>
        <taxon>Liliopsida</taxon>
        <taxon>Poales</taxon>
        <taxon>Poaceae</taxon>
        <taxon>PACMAD clade</taxon>
        <taxon>Arundinoideae</taxon>
        <taxon>Arundineae</taxon>
        <taxon>Arundo</taxon>
    </lineage>
</organism>
<dbReference type="AlphaFoldDB" id="A0A0A9CRV6"/>
<evidence type="ECO:0000313" key="2">
    <source>
        <dbReference type="EMBL" id="JAD77148.1"/>
    </source>
</evidence>
<accession>A0A0A9CRV6</accession>
<dbReference type="EMBL" id="GBRH01220747">
    <property type="protein sequence ID" value="JAD77148.1"/>
    <property type="molecule type" value="Transcribed_RNA"/>
</dbReference>
<proteinExistence type="predicted"/>
<name>A0A0A9CRV6_ARUDO</name>
<reference evidence="2" key="2">
    <citation type="journal article" date="2015" name="Data Brief">
        <title>Shoot transcriptome of the giant reed, Arundo donax.</title>
        <authorList>
            <person name="Barrero R.A."/>
            <person name="Guerrero F.D."/>
            <person name="Moolhuijzen P."/>
            <person name="Goolsby J.A."/>
            <person name="Tidwell J."/>
            <person name="Bellgard S.E."/>
            <person name="Bellgard M.I."/>
        </authorList>
    </citation>
    <scope>NUCLEOTIDE SEQUENCE</scope>
    <source>
        <tissue evidence="2">Shoot tissue taken approximately 20 cm above the soil surface</tissue>
    </source>
</reference>
<feature type="chain" id="PRO_5002060908" description="Secreted protein" evidence="1">
    <location>
        <begin position="20"/>
        <end position="76"/>
    </location>
</feature>
<sequence length="76" mass="8567">MMFIHWSFWPCLVRRHVCAANVLLMMMFGYAGLSDACDVTLVGCITYYCLHASFVFPDLVSVSSTNIELGLFSNYS</sequence>